<protein>
    <recommendedName>
        <fullName evidence="3">Bacteriophage protein</fullName>
    </recommendedName>
</protein>
<dbReference type="Proteomes" id="UP000190366">
    <property type="component" value="Unassembled WGS sequence"/>
</dbReference>
<dbReference type="AlphaFoldDB" id="A0AB38DIE8"/>
<organism evidence="1 2">
    <name type="scientific">Mycobacteroides abscessus subsp. massiliense</name>
    <dbReference type="NCBI Taxonomy" id="1962118"/>
    <lineage>
        <taxon>Bacteria</taxon>
        <taxon>Bacillati</taxon>
        <taxon>Actinomycetota</taxon>
        <taxon>Actinomycetes</taxon>
        <taxon>Mycobacteriales</taxon>
        <taxon>Mycobacteriaceae</taxon>
        <taxon>Mycobacteroides</taxon>
        <taxon>Mycobacteroides abscessus</taxon>
    </lineage>
</organism>
<gene>
    <name evidence="1" type="ORF">SAMEA2275630_03737</name>
</gene>
<proteinExistence type="predicted"/>
<evidence type="ECO:0008006" key="3">
    <source>
        <dbReference type="Google" id="ProtNLM"/>
    </source>
</evidence>
<sequence length="123" mass="13440">MSGDIPEKELVIPGHLEIAVEAATRLNSGEWSTNEVLIAGLSDLESFVRTQPGDFPIIDAGPLENTPITKFIVNNMESMSRMSGADSYGSRAILQIGLLVGAVKKMEELVQQLTNRITELEQR</sequence>
<dbReference type="EMBL" id="FVQL01000001">
    <property type="protein sequence ID" value="SKZ14040.1"/>
    <property type="molecule type" value="Genomic_DNA"/>
</dbReference>
<evidence type="ECO:0000313" key="1">
    <source>
        <dbReference type="EMBL" id="SKZ14040.1"/>
    </source>
</evidence>
<name>A0AB38DIE8_9MYCO</name>
<reference evidence="1 2" key="1">
    <citation type="submission" date="2016-11" db="EMBL/GenBank/DDBJ databases">
        <authorList>
            <consortium name="Pathogen Informatics"/>
        </authorList>
    </citation>
    <scope>NUCLEOTIDE SEQUENCE [LARGE SCALE GENOMIC DNA]</scope>
    <source>
        <strain evidence="1 2">1168</strain>
    </source>
</reference>
<accession>A0AB38DIE8</accession>
<dbReference type="RefSeq" id="WP_052525300.1">
    <property type="nucleotide sequence ID" value="NZ_CP065272.1"/>
</dbReference>
<comment type="caution">
    <text evidence="1">The sequence shown here is derived from an EMBL/GenBank/DDBJ whole genome shotgun (WGS) entry which is preliminary data.</text>
</comment>
<evidence type="ECO:0000313" key="2">
    <source>
        <dbReference type="Proteomes" id="UP000190366"/>
    </source>
</evidence>